<dbReference type="AlphaFoldDB" id="B0PGU4"/>
<evidence type="ECO:0000313" key="2">
    <source>
        <dbReference type="Proteomes" id="UP000003803"/>
    </source>
</evidence>
<reference evidence="1" key="1">
    <citation type="submission" date="2007-11" db="EMBL/GenBank/DDBJ databases">
        <authorList>
            <person name="Fulton L."/>
            <person name="Clifton S."/>
            <person name="Fulton B."/>
            <person name="Xu J."/>
            <person name="Minx P."/>
            <person name="Pepin K.H."/>
            <person name="Johnson M."/>
            <person name="Thiruvilangam P."/>
            <person name="Bhonagiri V."/>
            <person name="Nash W.E."/>
            <person name="Mardis E.R."/>
            <person name="Wilson R.K."/>
        </authorList>
    </citation>
    <scope>NUCLEOTIDE SEQUENCE [LARGE SCALE GENOMIC DNA]</scope>
    <source>
        <strain evidence="1">DSM 17241</strain>
    </source>
</reference>
<name>B0PGU4_9FIRM</name>
<protein>
    <submittedName>
        <fullName evidence="1">Uncharacterized protein</fullName>
    </submittedName>
</protein>
<dbReference type="Proteomes" id="UP000003803">
    <property type="component" value="Unassembled WGS sequence"/>
</dbReference>
<organism evidence="1 2">
    <name type="scientific">Anaerotruncus colihominis DSM 17241</name>
    <dbReference type="NCBI Taxonomy" id="445972"/>
    <lineage>
        <taxon>Bacteria</taxon>
        <taxon>Bacillati</taxon>
        <taxon>Bacillota</taxon>
        <taxon>Clostridia</taxon>
        <taxon>Eubacteriales</taxon>
        <taxon>Oscillospiraceae</taxon>
        <taxon>Anaerotruncus</taxon>
    </lineage>
</organism>
<dbReference type="EMBL" id="ABGD02000030">
    <property type="protein sequence ID" value="EDS09192.1"/>
    <property type="molecule type" value="Genomic_DNA"/>
</dbReference>
<evidence type="ECO:0000313" key="1">
    <source>
        <dbReference type="EMBL" id="EDS09192.1"/>
    </source>
</evidence>
<comment type="caution">
    <text evidence="1">The sequence shown here is derived from an EMBL/GenBank/DDBJ whole genome shotgun (WGS) entry which is preliminary data.</text>
</comment>
<keyword evidence="2" id="KW-1185">Reference proteome</keyword>
<reference evidence="1" key="2">
    <citation type="submission" date="2013-09" db="EMBL/GenBank/DDBJ databases">
        <title>Draft genome sequence of Anaerotruncus colihominis(DSM 17241).</title>
        <authorList>
            <person name="Sudarsanam P."/>
            <person name="Ley R."/>
            <person name="Guruge J."/>
            <person name="Turnbaugh P.J."/>
            <person name="Mahowald M."/>
            <person name="Liep D."/>
            <person name="Gordon J."/>
        </authorList>
    </citation>
    <scope>NUCLEOTIDE SEQUENCE</scope>
    <source>
        <strain evidence="1">DSM 17241</strain>
    </source>
</reference>
<proteinExistence type="predicted"/>
<gene>
    <name evidence="1" type="ORF">ANACOL_03962</name>
</gene>
<accession>B0PGU4</accession>
<sequence length="39" mass="4565">MAHGGEYRVRELIKRVLIQVDGNLQIQMNDLEYPKLLPN</sequence>
<dbReference type="HOGENOM" id="CLU_3303764_0_0_9"/>